<evidence type="ECO:0000256" key="5">
    <source>
        <dbReference type="ARBA" id="ARBA00022989"/>
    </source>
</evidence>
<keyword evidence="3" id="KW-1003">Cell membrane</keyword>
<dbReference type="Proteomes" id="UP000534783">
    <property type="component" value="Unassembled WGS sequence"/>
</dbReference>
<dbReference type="InterPro" id="IPR002758">
    <property type="entry name" value="Cation_antiport_E"/>
</dbReference>
<dbReference type="GO" id="GO:0008324">
    <property type="term" value="F:monoatomic cation transmembrane transporter activity"/>
    <property type="evidence" value="ECO:0007669"/>
    <property type="project" value="InterPro"/>
</dbReference>
<evidence type="ECO:0000256" key="1">
    <source>
        <dbReference type="ARBA" id="ARBA00004651"/>
    </source>
</evidence>
<dbReference type="AlphaFoldDB" id="A0A7X6DP57"/>
<protein>
    <submittedName>
        <fullName evidence="8">Na+/H+ antiporter subunit E</fullName>
    </submittedName>
</protein>
<dbReference type="Pfam" id="PF01899">
    <property type="entry name" value="MNHE"/>
    <property type="match status" value="1"/>
</dbReference>
<sequence>MNGLLWNLLLAFSWATMTAEFTMANLAVGFVLGFLILLFARRVVGLESYARKVRQAIDLFFFFIWELIQSNLRLAHDVVTPKHYMRPAIVAVPLDVRSDLEITLLANLVSLTPGTLSLDVSTDRRVLFLHAMYVDNDDIEAVRRGIKEGFERRILELLR</sequence>
<keyword evidence="4 7" id="KW-0812">Transmembrane</keyword>
<dbReference type="EMBL" id="VTOW01000001">
    <property type="protein sequence ID" value="NKE70769.1"/>
    <property type="molecule type" value="Genomic_DNA"/>
</dbReference>
<comment type="similarity">
    <text evidence="2">Belongs to the CPA3 antiporters (TC 2.A.63) subunit E family.</text>
</comment>
<evidence type="ECO:0000256" key="7">
    <source>
        <dbReference type="SAM" id="Phobius"/>
    </source>
</evidence>
<comment type="caution">
    <text evidence="8">The sequence shown here is derived from an EMBL/GenBank/DDBJ whole genome shotgun (WGS) entry which is preliminary data.</text>
</comment>
<name>A0A7X6DP57_9BACT</name>
<comment type="subcellular location">
    <subcellularLocation>
        <location evidence="1">Cell membrane</location>
        <topology evidence="1">Multi-pass membrane protein</topology>
    </subcellularLocation>
</comment>
<dbReference type="RefSeq" id="WP_168059003.1">
    <property type="nucleotide sequence ID" value="NZ_VTOW01000001.1"/>
</dbReference>
<keyword evidence="5 7" id="KW-1133">Transmembrane helix</keyword>
<accession>A0A7X6DP57</accession>
<gene>
    <name evidence="8" type="ORF">MNODULE_08460</name>
</gene>
<evidence type="ECO:0000256" key="6">
    <source>
        <dbReference type="ARBA" id="ARBA00023136"/>
    </source>
</evidence>
<evidence type="ECO:0000313" key="8">
    <source>
        <dbReference type="EMBL" id="NKE70769.1"/>
    </source>
</evidence>
<dbReference type="PANTHER" id="PTHR34584:SF1">
    <property type="entry name" value="NA(+)_H(+) ANTIPORTER SUBUNIT E1"/>
    <property type="match status" value="1"/>
</dbReference>
<evidence type="ECO:0000313" key="9">
    <source>
        <dbReference type="Proteomes" id="UP000534783"/>
    </source>
</evidence>
<reference evidence="8 9" key="1">
    <citation type="journal article" date="2020" name="Nature">
        <title>Bacterial chemolithoautotrophy via manganese oxidation.</title>
        <authorList>
            <person name="Yu H."/>
            <person name="Leadbetter J.R."/>
        </authorList>
    </citation>
    <scope>NUCLEOTIDE SEQUENCE [LARGE SCALE GENOMIC DNA]</scope>
    <source>
        <strain evidence="8 9">Mn-1</strain>
    </source>
</reference>
<proteinExistence type="inferred from homology"/>
<dbReference type="PIRSF" id="PIRSF019239">
    <property type="entry name" value="MrpE"/>
    <property type="match status" value="1"/>
</dbReference>
<evidence type="ECO:0000256" key="2">
    <source>
        <dbReference type="ARBA" id="ARBA00006228"/>
    </source>
</evidence>
<keyword evidence="6 7" id="KW-0472">Membrane</keyword>
<organism evidence="8 9">
    <name type="scientific">Candidatus Manganitrophus noduliformans</name>
    <dbReference type="NCBI Taxonomy" id="2606439"/>
    <lineage>
        <taxon>Bacteria</taxon>
        <taxon>Pseudomonadati</taxon>
        <taxon>Nitrospirota</taxon>
        <taxon>Nitrospiria</taxon>
        <taxon>Candidatus Troglogloeales</taxon>
        <taxon>Candidatus Manganitrophaceae</taxon>
        <taxon>Candidatus Manganitrophus</taxon>
    </lineage>
</organism>
<dbReference type="GO" id="GO:0005886">
    <property type="term" value="C:plasma membrane"/>
    <property type="evidence" value="ECO:0007669"/>
    <property type="project" value="UniProtKB-SubCell"/>
</dbReference>
<dbReference type="PANTHER" id="PTHR34584">
    <property type="entry name" value="NA(+)/H(+) ANTIPORTER SUBUNIT E1"/>
    <property type="match status" value="1"/>
</dbReference>
<keyword evidence="9" id="KW-1185">Reference proteome</keyword>
<evidence type="ECO:0000256" key="4">
    <source>
        <dbReference type="ARBA" id="ARBA00022692"/>
    </source>
</evidence>
<evidence type="ECO:0000256" key="3">
    <source>
        <dbReference type="ARBA" id="ARBA00022475"/>
    </source>
</evidence>
<feature type="transmembrane region" description="Helical" evidence="7">
    <location>
        <begin position="25"/>
        <end position="44"/>
    </location>
</feature>